<accession>A0A7Y9JYG9</accession>
<gene>
    <name evidence="2" type="ORF">BKA21_002281</name>
    <name evidence="1" type="ORF">Col01nite_16410</name>
</gene>
<evidence type="ECO:0000313" key="3">
    <source>
        <dbReference type="Proteomes" id="UP000577956"/>
    </source>
</evidence>
<dbReference type="Proteomes" id="UP000618382">
    <property type="component" value="Unassembled WGS sequence"/>
</dbReference>
<evidence type="ECO:0000313" key="4">
    <source>
        <dbReference type="Proteomes" id="UP000618382"/>
    </source>
</evidence>
<keyword evidence="4" id="KW-1185">Reference proteome</keyword>
<comment type="caution">
    <text evidence="2">The sequence shown here is derived from an EMBL/GenBank/DDBJ whole genome shotgun (WGS) entry which is preliminary data.</text>
</comment>
<evidence type="ECO:0000313" key="1">
    <source>
        <dbReference type="EMBL" id="GIG32482.1"/>
    </source>
</evidence>
<protein>
    <submittedName>
        <fullName evidence="2">Uncharacterized protein</fullName>
    </submittedName>
</protein>
<dbReference type="EMBL" id="JACCBK010000001">
    <property type="protein sequence ID" value="NYD86732.1"/>
    <property type="molecule type" value="Genomic_DNA"/>
</dbReference>
<reference evidence="2 3" key="1">
    <citation type="submission" date="2020-07" db="EMBL/GenBank/DDBJ databases">
        <title>Sequencing the genomes of 1000 actinobacteria strains.</title>
        <authorList>
            <person name="Klenk H.-P."/>
        </authorList>
    </citation>
    <scope>NUCLEOTIDE SEQUENCE [LARGE SCALE GENOMIC DNA]</scope>
    <source>
        <strain evidence="2 3">DSM 24482</strain>
    </source>
</reference>
<reference evidence="1 4" key="2">
    <citation type="submission" date="2021-01" db="EMBL/GenBank/DDBJ databases">
        <title>Whole genome shotgun sequence of Cellulomonas oligotrophica NBRC 109435.</title>
        <authorList>
            <person name="Komaki H."/>
            <person name="Tamura T."/>
        </authorList>
    </citation>
    <scope>NUCLEOTIDE SEQUENCE [LARGE SCALE GENOMIC DNA]</scope>
    <source>
        <strain evidence="1 4">NBRC 109435</strain>
    </source>
</reference>
<organism evidence="2 3">
    <name type="scientific">Cellulomonas oligotrophica</name>
    <dbReference type="NCBI Taxonomy" id="931536"/>
    <lineage>
        <taxon>Bacteria</taxon>
        <taxon>Bacillati</taxon>
        <taxon>Actinomycetota</taxon>
        <taxon>Actinomycetes</taxon>
        <taxon>Micrococcales</taxon>
        <taxon>Cellulomonadaceae</taxon>
        <taxon>Cellulomonas</taxon>
    </lineage>
</organism>
<proteinExistence type="predicted"/>
<dbReference type="InterPro" id="IPR056510">
    <property type="entry name" value="WapI"/>
</dbReference>
<dbReference type="AlphaFoldDB" id="A0A7Y9JYG9"/>
<dbReference type="EMBL" id="BONN01000003">
    <property type="protein sequence ID" value="GIG32482.1"/>
    <property type="molecule type" value="Genomic_DNA"/>
</dbReference>
<dbReference type="Pfam" id="PF24716">
    <property type="entry name" value="WapI"/>
    <property type="match status" value="1"/>
</dbReference>
<sequence length="159" mass="16845">MLLTCDDGTVVDLRPVGWENPEAPADDPVDADWLLVRGDVQLPDGTAWSFTDPALLLDEARALGRWLREAAAGRVRVEPTPGRPTDREQFLEPVLGTSLAHHVGGGVTVRVHLAHEASPPGHPDPSAGVTVTLRTTPAALVAAADAWDAQTDEVVAART</sequence>
<evidence type="ECO:0000313" key="2">
    <source>
        <dbReference type="EMBL" id="NYD86732.1"/>
    </source>
</evidence>
<dbReference type="RefSeq" id="WP_140459252.1">
    <property type="nucleotide sequence ID" value="NZ_BAABFI010000001.1"/>
</dbReference>
<name>A0A7Y9JYG9_9CELL</name>
<dbReference type="Proteomes" id="UP000577956">
    <property type="component" value="Unassembled WGS sequence"/>
</dbReference>